<accession>A0ABV9ALK7</accession>
<keyword evidence="3" id="KW-1185">Reference proteome</keyword>
<gene>
    <name evidence="2" type="ORF">ACFPIH_14515</name>
</gene>
<dbReference type="Proteomes" id="UP001595839">
    <property type="component" value="Unassembled WGS sequence"/>
</dbReference>
<feature type="compositionally biased region" description="Basic and acidic residues" evidence="1">
    <location>
        <begin position="38"/>
        <end position="52"/>
    </location>
</feature>
<evidence type="ECO:0000313" key="3">
    <source>
        <dbReference type="Proteomes" id="UP001595839"/>
    </source>
</evidence>
<name>A0ABV9ALK7_9ACTN</name>
<dbReference type="RefSeq" id="WP_381171750.1">
    <property type="nucleotide sequence ID" value="NZ_JBHSFK010000008.1"/>
</dbReference>
<protein>
    <submittedName>
        <fullName evidence="2">Uncharacterized protein</fullName>
    </submittedName>
</protein>
<sequence length="202" mass="22816">MADRACPLRVMVAHVHRGGEDKVPRIAQQRSARSSKYLRRDGRGSSREMEHMMTRDRRRKAEIHAHQGVTGTAYLVARRQITALAKVMQQHPQLNSFGIGVFDARRKTAEQRRTDLAVGREELAGGVAMVMETAAWLRENITPIKTPTASSYSVKHVMEWATDRYVTNGEFIAAALVAGYTFKYAKPNVLFGMSDRDLKRMN</sequence>
<comment type="caution">
    <text evidence="2">The sequence shown here is derived from an EMBL/GenBank/DDBJ whole genome shotgun (WGS) entry which is preliminary data.</text>
</comment>
<evidence type="ECO:0000256" key="1">
    <source>
        <dbReference type="SAM" id="MobiDB-lite"/>
    </source>
</evidence>
<dbReference type="EMBL" id="JBHSFK010000008">
    <property type="protein sequence ID" value="MFC4500722.1"/>
    <property type="molecule type" value="Genomic_DNA"/>
</dbReference>
<feature type="region of interest" description="Disordered" evidence="1">
    <location>
        <begin position="28"/>
        <end position="52"/>
    </location>
</feature>
<evidence type="ECO:0000313" key="2">
    <source>
        <dbReference type="EMBL" id="MFC4500722.1"/>
    </source>
</evidence>
<organism evidence="2 3">
    <name type="scientific">Streptomyces vulcanius</name>
    <dbReference type="NCBI Taxonomy" id="1441876"/>
    <lineage>
        <taxon>Bacteria</taxon>
        <taxon>Bacillati</taxon>
        <taxon>Actinomycetota</taxon>
        <taxon>Actinomycetes</taxon>
        <taxon>Kitasatosporales</taxon>
        <taxon>Streptomycetaceae</taxon>
        <taxon>Streptomyces</taxon>
    </lineage>
</organism>
<proteinExistence type="predicted"/>
<reference evidence="3" key="1">
    <citation type="journal article" date="2019" name="Int. J. Syst. Evol. Microbiol.">
        <title>The Global Catalogue of Microorganisms (GCM) 10K type strain sequencing project: providing services to taxonomists for standard genome sequencing and annotation.</title>
        <authorList>
            <consortium name="The Broad Institute Genomics Platform"/>
            <consortium name="The Broad Institute Genome Sequencing Center for Infectious Disease"/>
            <person name="Wu L."/>
            <person name="Ma J."/>
        </authorList>
    </citation>
    <scope>NUCLEOTIDE SEQUENCE [LARGE SCALE GENOMIC DNA]</scope>
    <source>
        <strain evidence="3">CGMCC 4.7177</strain>
    </source>
</reference>